<evidence type="ECO:0000256" key="1">
    <source>
        <dbReference type="SAM" id="Phobius"/>
    </source>
</evidence>
<dbReference type="InterPro" id="IPR019692">
    <property type="entry name" value="CFP-6_PH"/>
</dbReference>
<evidence type="ECO:0000313" key="4">
    <source>
        <dbReference type="EMBL" id="RUQ85711.1"/>
    </source>
</evidence>
<dbReference type="EMBL" id="PYAU01000001">
    <property type="protein sequence ID" value="PSL39928.1"/>
    <property type="molecule type" value="Genomic_DNA"/>
</dbReference>
<accession>A0A2P8H145</accession>
<keyword evidence="6" id="KW-1185">Reference proteome</keyword>
<dbReference type="EMBL" id="RZGY01000001">
    <property type="protein sequence ID" value="RUQ85711.1"/>
    <property type="molecule type" value="Genomic_DNA"/>
</dbReference>
<proteinExistence type="predicted"/>
<keyword evidence="1" id="KW-0812">Transmembrane</keyword>
<feature type="transmembrane region" description="Helical" evidence="1">
    <location>
        <begin position="42"/>
        <end position="61"/>
    </location>
</feature>
<gene>
    <name evidence="3" type="ORF">CLV49_3583</name>
    <name evidence="4" type="ORF">ELQ93_01345</name>
</gene>
<reference evidence="4 6" key="2">
    <citation type="submission" date="2018-12" db="EMBL/GenBank/DDBJ databases">
        <authorList>
            <person name="hu s."/>
            <person name="Xu Y."/>
            <person name="Xu B."/>
            <person name="Li F."/>
        </authorList>
    </citation>
    <scope>NUCLEOTIDE SEQUENCE [LARGE SCALE GENOMIC DNA]</scope>
    <source>
        <strain evidence="4 6">KSW2-17</strain>
    </source>
</reference>
<feature type="domain" description="Low molecular weight protein antigen 6 PH" evidence="2">
    <location>
        <begin position="63"/>
        <end position="116"/>
    </location>
</feature>
<evidence type="ECO:0000259" key="2">
    <source>
        <dbReference type="Pfam" id="PF10756"/>
    </source>
</evidence>
<protein>
    <submittedName>
        <fullName evidence="3">PH (Pleckstrin Homology) domain-containing protein</fullName>
    </submittedName>
    <submittedName>
        <fullName evidence="4">PH domain-containing protein</fullName>
    </submittedName>
</protein>
<keyword evidence="1" id="KW-0472">Membrane</keyword>
<dbReference type="Proteomes" id="UP000241203">
    <property type="component" value="Unassembled WGS sequence"/>
</dbReference>
<evidence type="ECO:0000313" key="5">
    <source>
        <dbReference type="Proteomes" id="UP000241203"/>
    </source>
</evidence>
<sequence>MSSLPSQEVRFRPLFGRILTMVVAAVCAAGLVGVLLTGDLVTIARTLPATLLLAVACWALFWRPGMSVRPEGVEVVNIVRTWSIAWPAIESLDTRYALTIRAGGRRISVWAAPAPGVRGATALHRNDVSNLRESAYAGEAVRPGDAVNTPSGQAAEIVRTHWESLRDAGHLDSGTVEPGSVRATWHVATIVLISALLVATVLGALL</sequence>
<dbReference type="Proteomes" id="UP000268291">
    <property type="component" value="Unassembled WGS sequence"/>
</dbReference>
<feature type="transmembrane region" description="Helical" evidence="1">
    <location>
        <begin position="14"/>
        <end position="36"/>
    </location>
</feature>
<comment type="caution">
    <text evidence="3">The sequence shown here is derived from an EMBL/GenBank/DDBJ whole genome shotgun (WGS) entry which is preliminary data.</text>
</comment>
<dbReference type="OrthoDB" id="5148800at2"/>
<organism evidence="3 5">
    <name type="scientific">Labedella gwakjiensis</name>
    <dbReference type="NCBI Taxonomy" id="390269"/>
    <lineage>
        <taxon>Bacteria</taxon>
        <taxon>Bacillati</taxon>
        <taxon>Actinomycetota</taxon>
        <taxon>Actinomycetes</taxon>
        <taxon>Micrococcales</taxon>
        <taxon>Microbacteriaceae</taxon>
        <taxon>Labedella</taxon>
    </lineage>
</organism>
<dbReference type="RefSeq" id="WP_106564732.1">
    <property type="nucleotide sequence ID" value="NZ_PYAU01000001.1"/>
</dbReference>
<keyword evidence="1" id="KW-1133">Transmembrane helix</keyword>
<reference evidence="3 5" key="1">
    <citation type="submission" date="2018-03" db="EMBL/GenBank/DDBJ databases">
        <title>Genomic Encyclopedia of Archaeal and Bacterial Type Strains, Phase II (KMG-II): from individual species to whole genera.</title>
        <authorList>
            <person name="Goeker M."/>
        </authorList>
    </citation>
    <scope>NUCLEOTIDE SEQUENCE [LARGE SCALE GENOMIC DNA]</scope>
    <source>
        <strain evidence="3 5">DSM 21548</strain>
    </source>
</reference>
<evidence type="ECO:0000313" key="6">
    <source>
        <dbReference type="Proteomes" id="UP000268291"/>
    </source>
</evidence>
<name>A0A2P8H145_9MICO</name>
<feature type="transmembrane region" description="Helical" evidence="1">
    <location>
        <begin position="183"/>
        <end position="205"/>
    </location>
</feature>
<dbReference type="Pfam" id="PF10756">
    <property type="entry name" value="bPH_6"/>
    <property type="match status" value="1"/>
</dbReference>
<evidence type="ECO:0000313" key="3">
    <source>
        <dbReference type="EMBL" id="PSL39928.1"/>
    </source>
</evidence>
<dbReference type="AlphaFoldDB" id="A0A2P8H145"/>